<name>A0ABQ1LIK6_9SPHI</name>
<reference evidence="3" key="1">
    <citation type="journal article" date="2019" name="Int. J. Syst. Evol. Microbiol.">
        <title>The Global Catalogue of Microorganisms (GCM) 10K type strain sequencing project: providing services to taxonomists for standard genome sequencing and annotation.</title>
        <authorList>
            <consortium name="The Broad Institute Genomics Platform"/>
            <consortium name="The Broad Institute Genome Sequencing Center for Infectious Disease"/>
            <person name="Wu L."/>
            <person name="Ma J."/>
        </authorList>
    </citation>
    <scope>NUCLEOTIDE SEQUENCE [LARGE SCALE GENOMIC DNA]</scope>
    <source>
        <strain evidence="3">CGMCC 1.15342</strain>
    </source>
</reference>
<evidence type="ECO:0000256" key="1">
    <source>
        <dbReference type="SAM" id="Phobius"/>
    </source>
</evidence>
<protein>
    <recommendedName>
        <fullName evidence="4">DUF1772 domain-containing protein</fullName>
    </recommendedName>
</protein>
<keyword evidence="1" id="KW-0812">Transmembrane</keyword>
<accession>A0ABQ1LIK6</accession>
<dbReference type="RefSeq" id="WP_188749188.1">
    <property type="nucleotide sequence ID" value="NZ_BMIK01000003.1"/>
</dbReference>
<evidence type="ECO:0000313" key="2">
    <source>
        <dbReference type="EMBL" id="GGC24342.1"/>
    </source>
</evidence>
<keyword evidence="1" id="KW-1133">Transmembrane helix</keyword>
<dbReference type="EMBL" id="BMIK01000003">
    <property type="protein sequence ID" value="GGC24342.1"/>
    <property type="molecule type" value="Genomic_DNA"/>
</dbReference>
<comment type="caution">
    <text evidence="2">The sequence shown here is derived from an EMBL/GenBank/DDBJ whole genome shotgun (WGS) entry which is preliminary data.</text>
</comment>
<proteinExistence type="predicted"/>
<evidence type="ECO:0008006" key="4">
    <source>
        <dbReference type="Google" id="ProtNLM"/>
    </source>
</evidence>
<keyword evidence="1" id="KW-0472">Membrane</keyword>
<keyword evidence="3" id="KW-1185">Reference proteome</keyword>
<organism evidence="2 3">
    <name type="scientific">Parapedobacter defluvii</name>
    <dbReference type="NCBI Taxonomy" id="2045106"/>
    <lineage>
        <taxon>Bacteria</taxon>
        <taxon>Pseudomonadati</taxon>
        <taxon>Bacteroidota</taxon>
        <taxon>Sphingobacteriia</taxon>
        <taxon>Sphingobacteriales</taxon>
        <taxon>Sphingobacteriaceae</taxon>
        <taxon>Parapedobacter</taxon>
    </lineage>
</organism>
<feature type="transmembrane region" description="Helical" evidence="1">
    <location>
        <begin position="83"/>
        <end position="103"/>
    </location>
</feature>
<sequence>MFTFILNCLEFLILSGYFVIAAQGVFYHLALGRVFMKIPTAGFLELRQATDRYIRRPLKVFYVSMPLLMLTGIVLGIGYLSLTASLCMGIALLLLLLDIRLILRSSEPINQLVNQLTDLPNVEGGNNLQHAWVQTMLRRGYFNGMGFLSLIVGQVFG</sequence>
<dbReference type="Proteomes" id="UP000597338">
    <property type="component" value="Unassembled WGS sequence"/>
</dbReference>
<gene>
    <name evidence="2" type="ORF">GCM10011386_15370</name>
</gene>
<evidence type="ECO:0000313" key="3">
    <source>
        <dbReference type="Proteomes" id="UP000597338"/>
    </source>
</evidence>
<feature type="transmembrane region" description="Helical" evidence="1">
    <location>
        <begin position="12"/>
        <end position="36"/>
    </location>
</feature>